<evidence type="ECO:0000313" key="2">
    <source>
        <dbReference type="Proteomes" id="UP001055811"/>
    </source>
</evidence>
<reference evidence="2" key="1">
    <citation type="journal article" date="2022" name="Mol. Ecol. Resour.">
        <title>The genomes of chicory, endive, great burdock and yacon provide insights into Asteraceae palaeo-polyploidization history and plant inulin production.</title>
        <authorList>
            <person name="Fan W."/>
            <person name="Wang S."/>
            <person name="Wang H."/>
            <person name="Wang A."/>
            <person name="Jiang F."/>
            <person name="Liu H."/>
            <person name="Zhao H."/>
            <person name="Xu D."/>
            <person name="Zhang Y."/>
        </authorList>
    </citation>
    <scope>NUCLEOTIDE SEQUENCE [LARGE SCALE GENOMIC DNA]</scope>
    <source>
        <strain evidence="2">cv. Punajuju</strain>
    </source>
</reference>
<dbReference type="Proteomes" id="UP001055811">
    <property type="component" value="Linkage Group LG04"/>
</dbReference>
<name>A0ACB9DVI1_CICIN</name>
<organism evidence="1 2">
    <name type="scientific">Cichorium intybus</name>
    <name type="common">Chicory</name>
    <dbReference type="NCBI Taxonomy" id="13427"/>
    <lineage>
        <taxon>Eukaryota</taxon>
        <taxon>Viridiplantae</taxon>
        <taxon>Streptophyta</taxon>
        <taxon>Embryophyta</taxon>
        <taxon>Tracheophyta</taxon>
        <taxon>Spermatophyta</taxon>
        <taxon>Magnoliopsida</taxon>
        <taxon>eudicotyledons</taxon>
        <taxon>Gunneridae</taxon>
        <taxon>Pentapetalae</taxon>
        <taxon>asterids</taxon>
        <taxon>campanulids</taxon>
        <taxon>Asterales</taxon>
        <taxon>Asteraceae</taxon>
        <taxon>Cichorioideae</taxon>
        <taxon>Cichorieae</taxon>
        <taxon>Cichoriinae</taxon>
        <taxon>Cichorium</taxon>
    </lineage>
</organism>
<comment type="caution">
    <text evidence="1">The sequence shown here is derived from an EMBL/GenBank/DDBJ whole genome shotgun (WGS) entry which is preliminary data.</text>
</comment>
<protein>
    <submittedName>
        <fullName evidence="1">Uncharacterized protein</fullName>
    </submittedName>
</protein>
<proteinExistence type="predicted"/>
<gene>
    <name evidence="1" type="ORF">L2E82_21109</name>
</gene>
<accession>A0ACB9DVI1</accession>
<keyword evidence="2" id="KW-1185">Reference proteome</keyword>
<sequence length="521" mass="57509">MERRPPEHPPSVEPHPVEVFVPSYSNQAKHDKSGNANGDKLVPRAIVKKSGFSIGRRSSLRKAVSAPMEILEEEADISSDEEMIVEEEFKPSEDSTPLAIVHPPKRFGGNGFPSPPDLTSPVSVLPKRQVISSTSFCNVVPSSSDIEGDAPTAIRDEVLSPIDCLASALPRSESSTQILDDSSFPPLPKVPTLLAQSNSNCDLIAIEHLEKNPRSDSPSVPSSAKELSYASVVNDPLFLKFLCGLKFFDIPLELWTGDNLSMVPSKIGIPLAFDTYTEDMCLEHTGRNAYARILIEISVDSNWTESVAVNTWDFIANAPTCLILPVEYSWKPSSCVHCKVFGHSESVCAASISSKLVTDLSPKPNPNPSNSKVAKNDQIAPPDDFTSFSDPTLYLESFWGKMSRSVYDSDPDGLNGKNRFEILNAIYESFCVFCDQDGAAFPIEPCTVNLLREELAVTQNDVDKDPFNHDLREIEATYLKAFYDALCDEERLCFNPEPHVCKAYDVEACLECEYDVWAQLE</sequence>
<dbReference type="EMBL" id="CM042012">
    <property type="protein sequence ID" value="KAI3750471.1"/>
    <property type="molecule type" value="Genomic_DNA"/>
</dbReference>
<reference evidence="1 2" key="2">
    <citation type="journal article" date="2022" name="Mol. Ecol. Resour.">
        <title>The genomes of chicory, endive, great burdock and yacon provide insights into Asteraceae paleo-polyploidization history and plant inulin production.</title>
        <authorList>
            <person name="Fan W."/>
            <person name="Wang S."/>
            <person name="Wang H."/>
            <person name="Wang A."/>
            <person name="Jiang F."/>
            <person name="Liu H."/>
            <person name="Zhao H."/>
            <person name="Xu D."/>
            <person name="Zhang Y."/>
        </authorList>
    </citation>
    <scope>NUCLEOTIDE SEQUENCE [LARGE SCALE GENOMIC DNA]</scope>
    <source>
        <strain evidence="2">cv. Punajuju</strain>
        <tissue evidence="1">Leaves</tissue>
    </source>
</reference>
<evidence type="ECO:0000313" key="1">
    <source>
        <dbReference type="EMBL" id="KAI3750471.1"/>
    </source>
</evidence>